<dbReference type="STRING" id="551995.SAMN05192574_101773"/>
<sequence>MAIRRKKIFPEDKLISLIWERHPLGAEALYDMYSGSLYGIIVRIVPETAISEDILQETFIRIWSAFEGYNTSKGRLYTWMVNIARNLAIDRVRSRTYRNSLLNQELDGYEEFFIQPESASEKADMAFIKKIATTLPNTEREIIDLIYYKGYTHAEVAKQLKIPPGTVKTRLLRAIKRLRTILHVQALPLAS</sequence>
<feature type="domain" description="HTH luxR-type" evidence="5">
    <location>
        <begin position="132"/>
        <end position="190"/>
    </location>
</feature>
<gene>
    <name evidence="6" type="ORF">SAMN05192574_101773</name>
</gene>
<evidence type="ECO:0000256" key="3">
    <source>
        <dbReference type="ARBA" id="ARBA00023082"/>
    </source>
</evidence>
<accession>A0A1H8B450</accession>
<dbReference type="SMART" id="SM00421">
    <property type="entry name" value="HTH_LUXR"/>
    <property type="match status" value="1"/>
</dbReference>
<dbReference type="InterPro" id="IPR039425">
    <property type="entry name" value="RNA_pol_sigma-70-like"/>
</dbReference>
<dbReference type="Pfam" id="PF04542">
    <property type="entry name" value="Sigma70_r2"/>
    <property type="match status" value="1"/>
</dbReference>
<evidence type="ECO:0000256" key="2">
    <source>
        <dbReference type="ARBA" id="ARBA00023015"/>
    </source>
</evidence>
<dbReference type="PANTHER" id="PTHR43133:SF62">
    <property type="entry name" value="RNA POLYMERASE SIGMA FACTOR SIGZ"/>
    <property type="match status" value="1"/>
</dbReference>
<dbReference type="InterPro" id="IPR036388">
    <property type="entry name" value="WH-like_DNA-bd_sf"/>
</dbReference>
<dbReference type="GO" id="GO:0003677">
    <property type="term" value="F:DNA binding"/>
    <property type="evidence" value="ECO:0007669"/>
    <property type="project" value="InterPro"/>
</dbReference>
<dbReference type="GO" id="GO:0016987">
    <property type="term" value="F:sigma factor activity"/>
    <property type="evidence" value="ECO:0007669"/>
    <property type="project" value="UniProtKB-KW"/>
</dbReference>
<name>A0A1H8B450_9SPHI</name>
<comment type="similarity">
    <text evidence="1">Belongs to the sigma-70 factor family. ECF subfamily.</text>
</comment>
<dbReference type="OrthoDB" id="9790423at2"/>
<dbReference type="GO" id="GO:0006352">
    <property type="term" value="P:DNA-templated transcription initiation"/>
    <property type="evidence" value="ECO:0007669"/>
    <property type="project" value="InterPro"/>
</dbReference>
<dbReference type="InterPro" id="IPR014284">
    <property type="entry name" value="RNA_pol_sigma-70_dom"/>
</dbReference>
<dbReference type="InterPro" id="IPR013325">
    <property type="entry name" value="RNA_pol_sigma_r2"/>
</dbReference>
<keyword evidence="3" id="KW-0731">Sigma factor</keyword>
<proteinExistence type="inferred from homology"/>
<evidence type="ECO:0000256" key="1">
    <source>
        <dbReference type="ARBA" id="ARBA00010641"/>
    </source>
</evidence>
<dbReference type="InterPro" id="IPR013324">
    <property type="entry name" value="RNA_pol_sigma_r3/r4-like"/>
</dbReference>
<dbReference type="InterPro" id="IPR007627">
    <property type="entry name" value="RNA_pol_sigma70_r2"/>
</dbReference>
<dbReference type="Proteomes" id="UP000198942">
    <property type="component" value="Unassembled WGS sequence"/>
</dbReference>
<dbReference type="InterPro" id="IPR000792">
    <property type="entry name" value="Tscrpt_reg_LuxR_C"/>
</dbReference>
<dbReference type="Gene3D" id="1.10.1740.10">
    <property type="match status" value="1"/>
</dbReference>
<organism evidence="6 7">
    <name type="scientific">Mucilaginibacter gossypiicola</name>
    <dbReference type="NCBI Taxonomy" id="551995"/>
    <lineage>
        <taxon>Bacteria</taxon>
        <taxon>Pseudomonadati</taxon>
        <taxon>Bacteroidota</taxon>
        <taxon>Sphingobacteriia</taxon>
        <taxon>Sphingobacteriales</taxon>
        <taxon>Sphingobacteriaceae</taxon>
        <taxon>Mucilaginibacter</taxon>
    </lineage>
</organism>
<dbReference type="PANTHER" id="PTHR43133">
    <property type="entry name" value="RNA POLYMERASE ECF-TYPE SIGMA FACTO"/>
    <property type="match status" value="1"/>
</dbReference>
<dbReference type="EMBL" id="FOCL01000001">
    <property type="protein sequence ID" value="SEM77516.1"/>
    <property type="molecule type" value="Genomic_DNA"/>
</dbReference>
<keyword evidence="2" id="KW-0805">Transcription regulation</keyword>
<evidence type="ECO:0000256" key="4">
    <source>
        <dbReference type="ARBA" id="ARBA00023163"/>
    </source>
</evidence>
<dbReference type="AlphaFoldDB" id="A0A1H8B450"/>
<protein>
    <submittedName>
        <fullName evidence="6">RNA polymerase sigma-70 factor, ECF subfamily</fullName>
    </submittedName>
</protein>
<evidence type="ECO:0000259" key="5">
    <source>
        <dbReference type="SMART" id="SM00421"/>
    </source>
</evidence>
<dbReference type="CDD" id="cd06171">
    <property type="entry name" value="Sigma70_r4"/>
    <property type="match status" value="1"/>
</dbReference>
<reference evidence="7" key="1">
    <citation type="submission" date="2016-10" db="EMBL/GenBank/DDBJ databases">
        <authorList>
            <person name="Varghese N."/>
            <person name="Submissions S."/>
        </authorList>
    </citation>
    <scope>NUCLEOTIDE SEQUENCE [LARGE SCALE GENOMIC DNA]</scope>
    <source>
        <strain evidence="7">Gh-48</strain>
    </source>
</reference>
<dbReference type="InterPro" id="IPR013249">
    <property type="entry name" value="RNA_pol_sigma70_r4_t2"/>
</dbReference>
<dbReference type="SUPFAM" id="SSF88946">
    <property type="entry name" value="Sigma2 domain of RNA polymerase sigma factors"/>
    <property type="match status" value="1"/>
</dbReference>
<dbReference type="SUPFAM" id="SSF88659">
    <property type="entry name" value="Sigma3 and sigma4 domains of RNA polymerase sigma factors"/>
    <property type="match status" value="1"/>
</dbReference>
<evidence type="ECO:0000313" key="6">
    <source>
        <dbReference type="EMBL" id="SEM77516.1"/>
    </source>
</evidence>
<dbReference type="Gene3D" id="1.10.10.10">
    <property type="entry name" value="Winged helix-like DNA-binding domain superfamily/Winged helix DNA-binding domain"/>
    <property type="match status" value="1"/>
</dbReference>
<keyword evidence="4" id="KW-0804">Transcription</keyword>
<keyword evidence="7" id="KW-1185">Reference proteome</keyword>
<dbReference type="RefSeq" id="WP_091207831.1">
    <property type="nucleotide sequence ID" value="NZ_FOCL01000001.1"/>
</dbReference>
<evidence type="ECO:0000313" key="7">
    <source>
        <dbReference type="Proteomes" id="UP000198942"/>
    </source>
</evidence>
<dbReference type="Pfam" id="PF08281">
    <property type="entry name" value="Sigma70_r4_2"/>
    <property type="match status" value="1"/>
</dbReference>
<dbReference type="NCBIfam" id="TIGR02937">
    <property type="entry name" value="sigma70-ECF"/>
    <property type="match status" value="1"/>
</dbReference>